<dbReference type="PROSITE" id="PS50011">
    <property type="entry name" value="PROTEIN_KINASE_DOM"/>
    <property type="match status" value="1"/>
</dbReference>
<keyword evidence="5" id="KW-0067">ATP-binding</keyword>
<evidence type="ECO:0000256" key="5">
    <source>
        <dbReference type="ARBA" id="ARBA00022840"/>
    </source>
</evidence>
<accession>A0ABC8LE99</accession>
<dbReference type="Pfam" id="PF07714">
    <property type="entry name" value="PK_Tyr_Ser-Thr"/>
    <property type="match status" value="1"/>
</dbReference>
<dbReference type="EMBL" id="CAKOAT010534043">
    <property type="protein sequence ID" value="CAH8381949.1"/>
    <property type="molecule type" value="Genomic_DNA"/>
</dbReference>
<evidence type="ECO:0000313" key="7">
    <source>
        <dbReference type="EMBL" id="CAH8381949.1"/>
    </source>
</evidence>
<dbReference type="PANTHER" id="PTHR47983:SF47">
    <property type="entry name" value="PROTEIN KINASE DOMAIN-CONTAINING PROTEIN"/>
    <property type="match status" value="1"/>
</dbReference>
<dbReference type="SMART" id="SM00220">
    <property type="entry name" value="S_TKc"/>
    <property type="match status" value="1"/>
</dbReference>
<evidence type="ECO:0000256" key="1">
    <source>
        <dbReference type="ARBA" id="ARBA00022553"/>
    </source>
</evidence>
<organism evidence="7 8">
    <name type="scientific">Eruca vesicaria subsp. sativa</name>
    <name type="common">Garden rocket</name>
    <name type="synonym">Eruca sativa</name>
    <dbReference type="NCBI Taxonomy" id="29727"/>
    <lineage>
        <taxon>Eukaryota</taxon>
        <taxon>Viridiplantae</taxon>
        <taxon>Streptophyta</taxon>
        <taxon>Embryophyta</taxon>
        <taxon>Tracheophyta</taxon>
        <taxon>Spermatophyta</taxon>
        <taxon>Magnoliopsida</taxon>
        <taxon>eudicotyledons</taxon>
        <taxon>Gunneridae</taxon>
        <taxon>Pentapetalae</taxon>
        <taxon>rosids</taxon>
        <taxon>malvids</taxon>
        <taxon>Brassicales</taxon>
        <taxon>Brassicaceae</taxon>
        <taxon>Brassiceae</taxon>
        <taxon>Eruca</taxon>
    </lineage>
</organism>
<dbReference type="InterPro" id="IPR011009">
    <property type="entry name" value="Kinase-like_dom_sf"/>
</dbReference>
<evidence type="ECO:0000313" key="8">
    <source>
        <dbReference type="Proteomes" id="UP001642260"/>
    </source>
</evidence>
<evidence type="ECO:0000256" key="4">
    <source>
        <dbReference type="ARBA" id="ARBA00022777"/>
    </source>
</evidence>
<dbReference type="InterPro" id="IPR001245">
    <property type="entry name" value="Ser-Thr/Tyr_kinase_cat_dom"/>
</dbReference>
<protein>
    <recommendedName>
        <fullName evidence="6">Protein kinase domain-containing protein</fullName>
    </recommendedName>
</protein>
<evidence type="ECO:0000259" key="6">
    <source>
        <dbReference type="PROSITE" id="PS50011"/>
    </source>
</evidence>
<keyword evidence="8" id="KW-1185">Reference proteome</keyword>
<dbReference type="Gene3D" id="1.10.510.10">
    <property type="entry name" value="Transferase(Phosphotransferase) domain 1"/>
    <property type="match status" value="1"/>
</dbReference>
<dbReference type="AlphaFoldDB" id="A0ABC8LE99"/>
<keyword evidence="2" id="KW-0808">Transferase</keyword>
<feature type="domain" description="Protein kinase" evidence="6">
    <location>
        <begin position="1"/>
        <end position="224"/>
    </location>
</feature>
<evidence type="ECO:0000256" key="3">
    <source>
        <dbReference type="ARBA" id="ARBA00022741"/>
    </source>
</evidence>
<dbReference type="SUPFAM" id="SSF56112">
    <property type="entry name" value="Protein kinase-like (PK-like)"/>
    <property type="match status" value="1"/>
</dbReference>
<dbReference type="Proteomes" id="UP001642260">
    <property type="component" value="Unassembled WGS sequence"/>
</dbReference>
<dbReference type="GO" id="GO:0005524">
    <property type="term" value="F:ATP binding"/>
    <property type="evidence" value="ECO:0007669"/>
    <property type="project" value="UniProtKB-KW"/>
</dbReference>
<dbReference type="PANTHER" id="PTHR47983">
    <property type="entry name" value="PTO-INTERACTING PROTEIN 1-LIKE"/>
    <property type="match status" value="1"/>
</dbReference>
<dbReference type="PIRSF" id="PIRSF000654">
    <property type="entry name" value="Integrin-linked_kinase"/>
    <property type="match status" value="1"/>
</dbReference>
<keyword evidence="3" id="KW-0547">Nucleotide-binding</keyword>
<keyword evidence="1" id="KW-0597">Phosphoprotein</keyword>
<dbReference type="PROSITE" id="PS00108">
    <property type="entry name" value="PROTEIN_KINASE_ST"/>
    <property type="match status" value="1"/>
</dbReference>
<proteinExistence type="predicted"/>
<reference evidence="7 8" key="1">
    <citation type="submission" date="2022-03" db="EMBL/GenBank/DDBJ databases">
        <authorList>
            <person name="Macdonald S."/>
            <person name="Ahmed S."/>
            <person name="Newling K."/>
        </authorList>
    </citation>
    <scope>NUCLEOTIDE SEQUENCE [LARGE SCALE GENOMIC DNA]</scope>
</reference>
<name>A0ABC8LE99_ERUVS</name>
<gene>
    <name evidence="7" type="ORF">ERUC_LOCUS34432</name>
</gene>
<keyword evidence="4" id="KW-0418">Kinase</keyword>
<dbReference type="InterPro" id="IPR000719">
    <property type="entry name" value="Prot_kinase_dom"/>
</dbReference>
<evidence type="ECO:0000256" key="2">
    <source>
        <dbReference type="ARBA" id="ARBA00022679"/>
    </source>
</evidence>
<sequence>MSCFGCCEEDGMHKAAADYGDHNTSKHCGGATAIKKLDSNIQPDNEFLAQVSMASRLTHDNFVQLLRYWVDGNSRILSYEFAKNGSLHDILHGRKGLKGALPGPVLSWYQRVKIEVGAARGLEYLHEIARPRIIHRDIKSSNVLLFGNDVSKIADFDLSNQVPDMAAHLHSNRVLGTFGYHAPEYAMNGQLDAKCYVYSFGVVSLKLFTGRNLLIIDYPEASKV</sequence>
<comment type="caution">
    <text evidence="7">The sequence shown here is derived from an EMBL/GenBank/DDBJ whole genome shotgun (WGS) entry which is preliminary data.</text>
</comment>
<dbReference type="InterPro" id="IPR008271">
    <property type="entry name" value="Ser/Thr_kinase_AS"/>
</dbReference>
<dbReference type="InterPro" id="IPR052101">
    <property type="entry name" value="Plant_StressResp_Kinase"/>
</dbReference>
<dbReference type="GO" id="GO:0016301">
    <property type="term" value="F:kinase activity"/>
    <property type="evidence" value="ECO:0007669"/>
    <property type="project" value="UniProtKB-KW"/>
</dbReference>